<dbReference type="EMBL" id="CABQ01000219">
    <property type="protein sequence ID" value="CBI08439.1"/>
    <property type="molecule type" value="Genomic_DNA"/>
</dbReference>
<feature type="region of interest" description="Disordered" evidence="2">
    <location>
        <begin position="44"/>
        <end position="66"/>
    </location>
</feature>
<dbReference type="Gene3D" id="3.30.1950.10">
    <property type="entry name" value="wza like domain"/>
    <property type="match status" value="1"/>
</dbReference>
<sequence length="352" mass="37767">MRPMKDDRSANLNFPRMALAQVFIASLCALLCLPGIVLAQNGNAPKPTQSTAESKQTLPAMSPEGALQSFEPPIEKEYRLGSGDELDLDVAGRPELEKHLIVGPDGRITLPLIGEIMLDGLTRKQASEAIETELKKYYIEPAVTVTVTKYTANRVILLGAVQHPGVLNFDTQLTLLGAITRGGVITGSAAKAGDIPERCAIYRNDTQIVWVNLRKLVESGSSLANMRLQRDDVVFVPSPDERYISVMGMVAHPGAIPLTDQSTIASLIASAGGLTEAAGANPKLQLYDPATGRKSVIAFHDLMNAGRKQQPELTAGSILYVPERGVAKVGYVLQQFGTLAEVAAILVLPYMP</sequence>
<dbReference type="InterPro" id="IPR019554">
    <property type="entry name" value="Soluble_ligand-bd"/>
</dbReference>
<name>E6QMG8_9ZZZZ</name>
<evidence type="ECO:0000256" key="2">
    <source>
        <dbReference type="SAM" id="MobiDB-lite"/>
    </source>
</evidence>
<keyword evidence="1" id="KW-0732">Signal</keyword>
<dbReference type="GO" id="GO:0015159">
    <property type="term" value="F:polysaccharide transmembrane transporter activity"/>
    <property type="evidence" value="ECO:0007669"/>
    <property type="project" value="InterPro"/>
</dbReference>
<feature type="domain" description="Polysaccharide export protein N-terminal" evidence="3">
    <location>
        <begin position="74"/>
        <end position="148"/>
    </location>
</feature>
<feature type="domain" description="Soluble ligand binding" evidence="4">
    <location>
        <begin position="244"/>
        <end position="285"/>
    </location>
</feature>
<dbReference type="Pfam" id="PF02563">
    <property type="entry name" value="Poly_export"/>
    <property type="match status" value="1"/>
</dbReference>
<evidence type="ECO:0000259" key="3">
    <source>
        <dbReference type="Pfam" id="PF02563"/>
    </source>
</evidence>
<dbReference type="AlphaFoldDB" id="E6QMG8"/>
<gene>
    <name evidence="5" type="ORF">CARN6_1905</name>
</gene>
<evidence type="ECO:0000313" key="5">
    <source>
        <dbReference type="EMBL" id="CBI08439.1"/>
    </source>
</evidence>
<dbReference type="PANTHER" id="PTHR33619:SF3">
    <property type="entry name" value="POLYSACCHARIDE EXPORT PROTEIN GFCE-RELATED"/>
    <property type="match status" value="1"/>
</dbReference>
<evidence type="ECO:0000259" key="4">
    <source>
        <dbReference type="Pfam" id="PF10531"/>
    </source>
</evidence>
<dbReference type="PANTHER" id="PTHR33619">
    <property type="entry name" value="POLYSACCHARIDE EXPORT PROTEIN GFCE-RELATED"/>
    <property type="match status" value="1"/>
</dbReference>
<comment type="caution">
    <text evidence="5">The sequence shown here is derived from an EMBL/GenBank/DDBJ whole genome shotgun (WGS) entry which is preliminary data.</text>
</comment>
<protein>
    <submittedName>
        <fullName evidence="5">Uncharacterized protein</fullName>
    </submittedName>
</protein>
<dbReference type="Pfam" id="PF10531">
    <property type="entry name" value="SLBB"/>
    <property type="match status" value="1"/>
</dbReference>
<dbReference type="InterPro" id="IPR003715">
    <property type="entry name" value="Poly_export_N"/>
</dbReference>
<dbReference type="Gene3D" id="3.10.560.10">
    <property type="entry name" value="Outer membrane lipoprotein wza domain like"/>
    <property type="match status" value="1"/>
</dbReference>
<dbReference type="InterPro" id="IPR049712">
    <property type="entry name" value="Poly_export"/>
</dbReference>
<feature type="compositionally biased region" description="Polar residues" evidence="2">
    <location>
        <begin position="44"/>
        <end position="59"/>
    </location>
</feature>
<reference evidence="5" key="1">
    <citation type="submission" date="2009-10" db="EMBL/GenBank/DDBJ databases">
        <title>Diversity of trophic interactions inside an arsenic-rich microbial ecosystem.</title>
        <authorList>
            <person name="Bertin P.N."/>
            <person name="Heinrich-Salmeron A."/>
            <person name="Pelletier E."/>
            <person name="Goulhen-Chollet F."/>
            <person name="Arsene-Ploetze F."/>
            <person name="Gallien S."/>
            <person name="Calteau A."/>
            <person name="Vallenet D."/>
            <person name="Casiot C."/>
            <person name="Chane-Woon-Ming B."/>
            <person name="Giloteaux L."/>
            <person name="Barakat M."/>
            <person name="Bonnefoy V."/>
            <person name="Bruneel O."/>
            <person name="Chandler M."/>
            <person name="Cleiss J."/>
            <person name="Duran R."/>
            <person name="Elbaz-Poulichet F."/>
            <person name="Fonknechten N."/>
            <person name="Lauga B."/>
            <person name="Mornico D."/>
            <person name="Ortet P."/>
            <person name="Schaeffer C."/>
            <person name="Siguier P."/>
            <person name="Alexander Thil Smith A."/>
            <person name="Van Dorsselaer A."/>
            <person name="Weissenbach J."/>
            <person name="Medigue C."/>
            <person name="Le Paslier D."/>
        </authorList>
    </citation>
    <scope>NUCLEOTIDE SEQUENCE</scope>
</reference>
<proteinExistence type="predicted"/>
<organism evidence="5">
    <name type="scientific">mine drainage metagenome</name>
    <dbReference type="NCBI Taxonomy" id="410659"/>
    <lineage>
        <taxon>unclassified sequences</taxon>
        <taxon>metagenomes</taxon>
        <taxon>ecological metagenomes</taxon>
    </lineage>
</organism>
<evidence type="ECO:0000256" key="1">
    <source>
        <dbReference type="ARBA" id="ARBA00022729"/>
    </source>
</evidence>
<accession>E6QMG8</accession>